<dbReference type="InterPro" id="IPR004089">
    <property type="entry name" value="MCPsignal_dom"/>
</dbReference>
<comment type="subcellular location">
    <subcellularLocation>
        <location evidence="1">Cell membrane</location>
        <topology evidence="1">Multi-pass membrane protein</topology>
    </subcellularLocation>
</comment>
<dbReference type="InterPro" id="IPR004090">
    <property type="entry name" value="Chemotax_Me-accpt_rcpt"/>
</dbReference>
<dbReference type="PANTHER" id="PTHR43531:SF11">
    <property type="entry name" value="METHYL-ACCEPTING CHEMOTAXIS PROTEIN 3"/>
    <property type="match status" value="1"/>
</dbReference>
<dbReference type="FunFam" id="1.10.287.950:FF:000001">
    <property type="entry name" value="Methyl-accepting chemotaxis sensory transducer"/>
    <property type="match status" value="1"/>
</dbReference>
<evidence type="ECO:0000256" key="11">
    <source>
        <dbReference type="SAM" id="Phobius"/>
    </source>
</evidence>
<dbReference type="CDD" id="cd11386">
    <property type="entry name" value="MCP_signal"/>
    <property type="match status" value="1"/>
</dbReference>
<keyword evidence="9" id="KW-0175">Coiled coil</keyword>
<proteinExistence type="inferred from homology"/>
<accession>A0A1M5VYB5</accession>
<evidence type="ECO:0000256" key="3">
    <source>
        <dbReference type="ARBA" id="ARBA00022500"/>
    </source>
</evidence>
<keyword evidence="3" id="KW-0145">Chemotaxis</keyword>
<dbReference type="GO" id="GO:0006935">
    <property type="term" value="P:chemotaxis"/>
    <property type="evidence" value="ECO:0007669"/>
    <property type="project" value="UniProtKB-KW"/>
</dbReference>
<evidence type="ECO:0000256" key="5">
    <source>
        <dbReference type="ARBA" id="ARBA00022989"/>
    </source>
</evidence>
<evidence type="ECO:0000256" key="9">
    <source>
        <dbReference type="SAM" id="Coils"/>
    </source>
</evidence>
<evidence type="ECO:0000256" key="2">
    <source>
        <dbReference type="ARBA" id="ARBA00022475"/>
    </source>
</evidence>
<dbReference type="Gene3D" id="3.30.450.20">
    <property type="entry name" value="PAS domain"/>
    <property type="match status" value="2"/>
</dbReference>
<evidence type="ECO:0000259" key="13">
    <source>
        <dbReference type="PROSITE" id="PS50885"/>
    </source>
</evidence>
<dbReference type="GO" id="GO:0007165">
    <property type="term" value="P:signal transduction"/>
    <property type="evidence" value="ECO:0007669"/>
    <property type="project" value="UniProtKB-KW"/>
</dbReference>
<dbReference type="SUPFAM" id="SSF58104">
    <property type="entry name" value="Methyl-accepting chemotaxis protein (MCP) signaling domain"/>
    <property type="match status" value="1"/>
</dbReference>
<comment type="similarity">
    <text evidence="7">Belongs to the methyl-accepting chemotaxis (MCP) protein family.</text>
</comment>
<keyword evidence="15" id="KW-1185">Reference proteome</keyword>
<dbReference type="SUPFAM" id="SSF103190">
    <property type="entry name" value="Sensory domain-like"/>
    <property type="match status" value="1"/>
</dbReference>
<evidence type="ECO:0000256" key="10">
    <source>
        <dbReference type="SAM" id="MobiDB-lite"/>
    </source>
</evidence>
<dbReference type="CDD" id="cd12913">
    <property type="entry name" value="PDC1_MCP_like"/>
    <property type="match status" value="1"/>
</dbReference>
<dbReference type="InterPro" id="IPR029151">
    <property type="entry name" value="Sensor-like_sf"/>
</dbReference>
<keyword evidence="8" id="KW-0807">Transducer</keyword>
<dbReference type="PROSITE" id="PS50885">
    <property type="entry name" value="HAMP"/>
    <property type="match status" value="1"/>
</dbReference>
<dbReference type="PROSITE" id="PS50111">
    <property type="entry name" value="CHEMOTAXIS_TRANSDUC_2"/>
    <property type="match status" value="1"/>
</dbReference>
<keyword evidence="4 11" id="KW-0812">Transmembrane</keyword>
<gene>
    <name evidence="14" type="ORF">SAMN02745207_02549</name>
</gene>
<evidence type="ECO:0000256" key="6">
    <source>
        <dbReference type="ARBA" id="ARBA00023136"/>
    </source>
</evidence>
<dbReference type="PANTHER" id="PTHR43531">
    <property type="entry name" value="PROTEIN ICFG"/>
    <property type="match status" value="1"/>
</dbReference>
<dbReference type="Pfam" id="PF02743">
    <property type="entry name" value="dCache_1"/>
    <property type="match status" value="1"/>
</dbReference>
<dbReference type="AlphaFoldDB" id="A0A1M5VYB5"/>
<feature type="compositionally biased region" description="Basic and acidic residues" evidence="10">
    <location>
        <begin position="656"/>
        <end position="668"/>
    </location>
</feature>
<keyword evidence="5 11" id="KW-1133">Transmembrane helix</keyword>
<evidence type="ECO:0000256" key="8">
    <source>
        <dbReference type="PROSITE-ProRule" id="PRU00284"/>
    </source>
</evidence>
<dbReference type="GO" id="GO:0005886">
    <property type="term" value="C:plasma membrane"/>
    <property type="evidence" value="ECO:0007669"/>
    <property type="project" value="UniProtKB-SubCell"/>
</dbReference>
<dbReference type="InterPro" id="IPR003660">
    <property type="entry name" value="HAMP_dom"/>
</dbReference>
<sequence length="668" mass="73114">MKKSLQMKKSMKAEKRGKKHNSLQGKILLLVTTLMITSISIIGGVNYFKTDAIVRESLQDQSFQLIKNVDFSLETFMGTMENNMKMVEGSRMLIGNPTEDEKNNIRGFFDMMINDNADIAAIYLGTKEKEMIIAPAQELPEGYDPTSRGWYQQAVEAKDIIWTEPYVDAITGKLVITVAKPLIVNNEILGVYAIDVYLDVIASYISNIKLGKTGYFTMLNKDNIIVVHPDSELIGKELPVEELKNAITKESKGALDYTYDRNSKYAVYDTLESTGWKIIGTVDHKESKAASYKILLNTILTGIIILILGMLVGYFVVVKIVRNIRTILGDIEKIGDGDLSIVGKINSNDESGMLSNKLNLMVEKLNEALSNIHSSSQQVAAGSGQVSMSAQTLSQGATEQASSIEQITSSMTQVAAQTKQNAANANEANKLSEIARINAVSGNEQMEDMLKAMSDINESSYNISKIIKVIDDIAFQTNILSLNAAVEAARAGQHGKGFAVVAEEVRNLASRSANAAKETEMMINDSIKKVDLGLKIAEDTANELVKIVKDITKATTLVGDISEASRQQSVGIEQVNLAIEQVAQVIQSNSATAEESAAASEELSGQAEFLKQEVAKFKLKNTTSLSESNIDEFNPEVTNMLKNMSKNSNSSQHGKLRIDLSGDEYSKY</sequence>
<dbReference type="OrthoDB" id="13222at2"/>
<evidence type="ECO:0000313" key="14">
    <source>
        <dbReference type="EMBL" id="SHH80170.1"/>
    </source>
</evidence>
<evidence type="ECO:0000256" key="1">
    <source>
        <dbReference type="ARBA" id="ARBA00004651"/>
    </source>
</evidence>
<evidence type="ECO:0000256" key="7">
    <source>
        <dbReference type="ARBA" id="ARBA00029447"/>
    </source>
</evidence>
<dbReference type="Pfam" id="PF00015">
    <property type="entry name" value="MCPsignal"/>
    <property type="match status" value="1"/>
</dbReference>
<dbReference type="Gene3D" id="1.10.287.950">
    <property type="entry name" value="Methyl-accepting chemotaxis protein"/>
    <property type="match status" value="1"/>
</dbReference>
<dbReference type="GO" id="GO:0004888">
    <property type="term" value="F:transmembrane signaling receptor activity"/>
    <property type="evidence" value="ECO:0007669"/>
    <property type="project" value="InterPro"/>
</dbReference>
<dbReference type="SMART" id="SM00283">
    <property type="entry name" value="MA"/>
    <property type="match status" value="1"/>
</dbReference>
<protein>
    <submittedName>
        <fullName evidence="14">Methyl-accepting chemotaxis protein</fullName>
    </submittedName>
</protein>
<name>A0A1M5VYB5_9CLOT</name>
<evidence type="ECO:0000259" key="12">
    <source>
        <dbReference type="PROSITE" id="PS50111"/>
    </source>
</evidence>
<feature type="coiled-coil region" evidence="9">
    <location>
        <begin position="593"/>
        <end position="620"/>
    </location>
</feature>
<evidence type="ECO:0000256" key="4">
    <source>
        <dbReference type="ARBA" id="ARBA00022692"/>
    </source>
</evidence>
<keyword evidence="6 11" id="KW-0472">Membrane</keyword>
<dbReference type="InterPro" id="IPR033479">
    <property type="entry name" value="dCache_1"/>
</dbReference>
<evidence type="ECO:0000313" key="15">
    <source>
        <dbReference type="Proteomes" id="UP000184447"/>
    </source>
</evidence>
<dbReference type="CDD" id="cd06225">
    <property type="entry name" value="HAMP"/>
    <property type="match status" value="1"/>
</dbReference>
<keyword evidence="2" id="KW-1003">Cell membrane</keyword>
<dbReference type="STRING" id="1121316.SAMN02745207_02549"/>
<dbReference type="InterPro" id="IPR051310">
    <property type="entry name" value="MCP_chemotaxis"/>
</dbReference>
<dbReference type="RefSeq" id="WP_073338807.1">
    <property type="nucleotide sequence ID" value="NZ_FQXM01000014.1"/>
</dbReference>
<feature type="domain" description="HAMP" evidence="13">
    <location>
        <begin position="318"/>
        <end position="370"/>
    </location>
</feature>
<dbReference type="CDD" id="cd12912">
    <property type="entry name" value="PDC2_MCP_like"/>
    <property type="match status" value="1"/>
</dbReference>
<feature type="transmembrane region" description="Helical" evidence="11">
    <location>
        <begin position="294"/>
        <end position="317"/>
    </location>
</feature>
<reference evidence="14 15" key="1">
    <citation type="submission" date="2016-11" db="EMBL/GenBank/DDBJ databases">
        <authorList>
            <person name="Jaros S."/>
            <person name="Januszkiewicz K."/>
            <person name="Wedrychowicz H."/>
        </authorList>
    </citation>
    <scope>NUCLEOTIDE SEQUENCE [LARGE SCALE GENOMIC DNA]</scope>
    <source>
        <strain evidence="14 15">DSM 8605</strain>
    </source>
</reference>
<feature type="region of interest" description="Disordered" evidence="10">
    <location>
        <begin position="644"/>
        <end position="668"/>
    </location>
</feature>
<dbReference type="Proteomes" id="UP000184447">
    <property type="component" value="Unassembled WGS sequence"/>
</dbReference>
<feature type="domain" description="Methyl-accepting transducer" evidence="12">
    <location>
        <begin position="375"/>
        <end position="604"/>
    </location>
</feature>
<dbReference type="PRINTS" id="PR00260">
    <property type="entry name" value="CHEMTRNSDUCR"/>
</dbReference>
<dbReference type="EMBL" id="FQXM01000014">
    <property type="protein sequence ID" value="SHH80170.1"/>
    <property type="molecule type" value="Genomic_DNA"/>
</dbReference>
<organism evidence="14 15">
    <name type="scientific">Clostridium grantii DSM 8605</name>
    <dbReference type="NCBI Taxonomy" id="1121316"/>
    <lineage>
        <taxon>Bacteria</taxon>
        <taxon>Bacillati</taxon>
        <taxon>Bacillota</taxon>
        <taxon>Clostridia</taxon>
        <taxon>Eubacteriales</taxon>
        <taxon>Clostridiaceae</taxon>
        <taxon>Clostridium</taxon>
    </lineage>
</organism>